<evidence type="ECO:0000259" key="6">
    <source>
        <dbReference type="Pfam" id="PF00892"/>
    </source>
</evidence>
<feature type="transmembrane region" description="Helical" evidence="5">
    <location>
        <begin position="38"/>
        <end position="61"/>
    </location>
</feature>
<feature type="transmembrane region" description="Helical" evidence="5">
    <location>
        <begin position="139"/>
        <end position="158"/>
    </location>
</feature>
<feature type="transmembrane region" description="Helical" evidence="5">
    <location>
        <begin position="81"/>
        <end position="101"/>
    </location>
</feature>
<dbReference type="PANTHER" id="PTHR32322:SF2">
    <property type="entry name" value="EAMA DOMAIN-CONTAINING PROTEIN"/>
    <property type="match status" value="1"/>
</dbReference>
<reference evidence="7 8" key="1">
    <citation type="journal article" date="2019" name="Int. J. Syst. Evol. Microbiol.">
        <title>The Global Catalogue of Microorganisms (GCM) 10K type strain sequencing project: providing services to taxonomists for standard genome sequencing and annotation.</title>
        <authorList>
            <consortium name="The Broad Institute Genomics Platform"/>
            <consortium name="The Broad Institute Genome Sequencing Center for Infectious Disease"/>
            <person name="Wu L."/>
            <person name="Ma J."/>
        </authorList>
    </citation>
    <scope>NUCLEOTIDE SEQUENCE [LARGE SCALE GENOMIC DNA]</scope>
    <source>
        <strain evidence="7 8">PSRA2</strain>
    </source>
</reference>
<feature type="transmembrane region" description="Helical" evidence="5">
    <location>
        <begin position="12"/>
        <end position="32"/>
    </location>
</feature>
<dbReference type="InterPro" id="IPR000620">
    <property type="entry name" value="EamA_dom"/>
</dbReference>
<keyword evidence="4 5" id="KW-0472">Membrane</keyword>
<feature type="domain" description="EamA" evidence="6">
    <location>
        <begin position="13"/>
        <end position="153"/>
    </location>
</feature>
<keyword evidence="3 5" id="KW-1133">Transmembrane helix</keyword>
<dbReference type="Proteomes" id="UP001596406">
    <property type="component" value="Unassembled WGS sequence"/>
</dbReference>
<dbReference type="AlphaFoldDB" id="A0ABD5U824"/>
<evidence type="ECO:0000256" key="5">
    <source>
        <dbReference type="SAM" id="Phobius"/>
    </source>
</evidence>
<evidence type="ECO:0000313" key="7">
    <source>
        <dbReference type="EMBL" id="MFC6834902.1"/>
    </source>
</evidence>
<comment type="subcellular location">
    <subcellularLocation>
        <location evidence="1">Membrane</location>
        <topology evidence="1">Multi-pass membrane protein</topology>
    </subcellularLocation>
</comment>
<dbReference type="InterPro" id="IPR050638">
    <property type="entry name" value="AA-Vitamin_Transporters"/>
</dbReference>
<evidence type="ECO:0000313" key="8">
    <source>
        <dbReference type="Proteomes" id="UP001596406"/>
    </source>
</evidence>
<organism evidence="7 8">
    <name type="scientific">Halomarina ordinaria</name>
    <dbReference type="NCBI Taxonomy" id="3033939"/>
    <lineage>
        <taxon>Archaea</taxon>
        <taxon>Methanobacteriati</taxon>
        <taxon>Methanobacteriota</taxon>
        <taxon>Stenosarchaea group</taxon>
        <taxon>Halobacteria</taxon>
        <taxon>Halobacteriales</taxon>
        <taxon>Natronomonadaceae</taxon>
        <taxon>Halomarina</taxon>
    </lineage>
</organism>
<evidence type="ECO:0000256" key="3">
    <source>
        <dbReference type="ARBA" id="ARBA00022989"/>
    </source>
</evidence>
<comment type="caution">
    <text evidence="7">The sequence shown here is derived from an EMBL/GenBank/DDBJ whole genome shotgun (WGS) entry which is preliminary data.</text>
</comment>
<dbReference type="GO" id="GO:0016020">
    <property type="term" value="C:membrane"/>
    <property type="evidence" value="ECO:0007669"/>
    <property type="project" value="UniProtKB-SubCell"/>
</dbReference>
<dbReference type="Pfam" id="PF00892">
    <property type="entry name" value="EamA"/>
    <property type="match status" value="2"/>
</dbReference>
<dbReference type="PANTHER" id="PTHR32322">
    <property type="entry name" value="INNER MEMBRANE TRANSPORTER"/>
    <property type="match status" value="1"/>
</dbReference>
<feature type="transmembrane region" description="Helical" evidence="5">
    <location>
        <begin position="222"/>
        <end position="244"/>
    </location>
</feature>
<keyword evidence="2 5" id="KW-0812">Transmembrane</keyword>
<dbReference type="EMBL" id="JBHSXM010000001">
    <property type="protein sequence ID" value="MFC6834902.1"/>
    <property type="molecule type" value="Genomic_DNA"/>
</dbReference>
<feature type="transmembrane region" description="Helical" evidence="5">
    <location>
        <begin position="113"/>
        <end position="132"/>
    </location>
</feature>
<evidence type="ECO:0000256" key="4">
    <source>
        <dbReference type="ARBA" id="ARBA00023136"/>
    </source>
</evidence>
<dbReference type="Gene3D" id="1.10.3730.20">
    <property type="match status" value="1"/>
</dbReference>
<proteinExistence type="predicted"/>
<accession>A0ABD5U824</accession>
<feature type="transmembrane region" description="Helical" evidence="5">
    <location>
        <begin position="256"/>
        <end position="274"/>
    </location>
</feature>
<protein>
    <submittedName>
        <fullName evidence="7">DMT family transporter</fullName>
    </submittedName>
</protein>
<dbReference type="InterPro" id="IPR037185">
    <property type="entry name" value="EmrE-like"/>
</dbReference>
<feature type="domain" description="EamA" evidence="6">
    <location>
        <begin position="163"/>
        <end position="296"/>
    </location>
</feature>
<sequence>MATREEVSGGETLGVALVVLSAVGFGTLAVLGEYAFAAGLNVTSVLALRFSIAAAVVWPVLFVARARSGDLDSLRLRGRTLVAAVLLGLVGYTGQSALFFLGLERLTAGMTTIVLYTYPVFVLALSVTLLGESLDARDALALPLSLGGVLLITGADPAGVDPRGVFTVLGAAAVYSVYIVVGRVALDSTDGVVLSAYVMPAAALSFLTFGTATGRLALPESALGWAAAVGIAVLATALAVSTFFAGLRRIGASRAGIVSTVEPAVAVVLGAFLLGEPVTVVTVVGGALVLVGVVLVQR</sequence>
<evidence type="ECO:0000256" key="2">
    <source>
        <dbReference type="ARBA" id="ARBA00022692"/>
    </source>
</evidence>
<feature type="transmembrane region" description="Helical" evidence="5">
    <location>
        <begin position="192"/>
        <end position="210"/>
    </location>
</feature>
<keyword evidence="8" id="KW-1185">Reference proteome</keyword>
<name>A0ABD5U824_9EURY</name>
<dbReference type="RefSeq" id="WP_304446613.1">
    <property type="nucleotide sequence ID" value="NZ_JARRAH010000001.1"/>
</dbReference>
<dbReference type="SUPFAM" id="SSF103481">
    <property type="entry name" value="Multidrug resistance efflux transporter EmrE"/>
    <property type="match status" value="2"/>
</dbReference>
<gene>
    <name evidence="7" type="ORF">ACFQHK_00100</name>
</gene>
<evidence type="ECO:0000256" key="1">
    <source>
        <dbReference type="ARBA" id="ARBA00004141"/>
    </source>
</evidence>
<feature type="transmembrane region" description="Helical" evidence="5">
    <location>
        <begin position="280"/>
        <end position="296"/>
    </location>
</feature>
<feature type="transmembrane region" description="Helical" evidence="5">
    <location>
        <begin position="164"/>
        <end position="185"/>
    </location>
</feature>